<dbReference type="RefSeq" id="WP_117487578.1">
    <property type="nucleotide sequence ID" value="NZ_QVIG01000001.1"/>
</dbReference>
<dbReference type="EMBL" id="QVIG01000001">
    <property type="protein sequence ID" value="RGD59380.1"/>
    <property type="molecule type" value="Genomic_DNA"/>
</dbReference>
<proteinExistence type="predicted"/>
<sequence length="161" mass="18400">MKIRIDLHISLDAERWAAEAGSDPWDAARDACWYVSDAGQCIPHLGEDGCPAFIQAIPGWATEQDLLGAVEIRTMWLLECPVHDWIAWREDPGPYGTAYTITPGKAREDLARTVVDGLAGMALLADSQAVMTLTRPWHQVYDNHWRTHPERRPRRERRTRW</sequence>
<dbReference type="AlphaFoldDB" id="A0A372ZVG5"/>
<keyword evidence="2" id="KW-1185">Reference proteome</keyword>
<reference evidence="1 2" key="1">
    <citation type="submission" date="2018-08" db="EMBL/GenBank/DDBJ databases">
        <title>Diversity &amp; Physiological Properties of Lignin-Decomposing Actinobacteria from Soil.</title>
        <authorList>
            <person name="Roh S.G."/>
            <person name="Kim S.B."/>
        </authorList>
    </citation>
    <scope>NUCLEOTIDE SEQUENCE [LARGE SCALE GENOMIC DNA]</scope>
    <source>
        <strain evidence="1 2">MMS17-GH009</strain>
    </source>
</reference>
<evidence type="ECO:0000313" key="2">
    <source>
        <dbReference type="Proteomes" id="UP000263377"/>
    </source>
</evidence>
<comment type="caution">
    <text evidence="1">The sequence shown here is derived from an EMBL/GenBank/DDBJ whole genome shotgun (WGS) entry which is preliminary data.</text>
</comment>
<name>A0A372ZVG5_9ACTN</name>
<accession>A0A372ZVG5</accession>
<gene>
    <name evidence="1" type="ORF">DR950_17710</name>
</gene>
<organism evidence="1 2">
    <name type="scientific">Kitasatospora xanthocidica</name>
    <dbReference type="NCBI Taxonomy" id="83382"/>
    <lineage>
        <taxon>Bacteria</taxon>
        <taxon>Bacillati</taxon>
        <taxon>Actinomycetota</taxon>
        <taxon>Actinomycetes</taxon>
        <taxon>Kitasatosporales</taxon>
        <taxon>Streptomycetaceae</taxon>
        <taxon>Kitasatospora</taxon>
    </lineage>
</organism>
<evidence type="ECO:0000313" key="1">
    <source>
        <dbReference type="EMBL" id="RGD59380.1"/>
    </source>
</evidence>
<dbReference type="Proteomes" id="UP000263377">
    <property type="component" value="Unassembled WGS sequence"/>
</dbReference>
<protein>
    <submittedName>
        <fullName evidence="1">Uncharacterized protein</fullName>
    </submittedName>
</protein>